<keyword evidence="2" id="KW-0472">Membrane</keyword>
<dbReference type="Proteomes" id="UP001277761">
    <property type="component" value="Unassembled WGS sequence"/>
</dbReference>
<protein>
    <recommendedName>
        <fullName evidence="5">CcmD family protein</fullName>
    </recommendedName>
</protein>
<evidence type="ECO:0000313" key="4">
    <source>
        <dbReference type="Proteomes" id="UP001277761"/>
    </source>
</evidence>
<evidence type="ECO:0008006" key="5">
    <source>
        <dbReference type="Google" id="ProtNLM"/>
    </source>
</evidence>
<keyword evidence="2" id="KW-0812">Transmembrane</keyword>
<keyword evidence="2" id="KW-1133">Transmembrane helix</keyword>
<name>A0ABU4VPD6_9ACTN</name>
<evidence type="ECO:0000313" key="3">
    <source>
        <dbReference type="EMBL" id="MDX8152630.1"/>
    </source>
</evidence>
<evidence type="ECO:0000256" key="2">
    <source>
        <dbReference type="SAM" id="Phobius"/>
    </source>
</evidence>
<evidence type="ECO:0000256" key="1">
    <source>
        <dbReference type="SAM" id="MobiDB-lite"/>
    </source>
</evidence>
<proteinExistence type="predicted"/>
<accession>A0ABU4VPD6</accession>
<gene>
    <name evidence="3" type="ORF">SK069_13575</name>
</gene>
<keyword evidence="4" id="KW-1185">Reference proteome</keyword>
<dbReference type="EMBL" id="JAXAVX010000007">
    <property type="protein sequence ID" value="MDX8152630.1"/>
    <property type="molecule type" value="Genomic_DNA"/>
</dbReference>
<comment type="caution">
    <text evidence="3">The sequence shown here is derived from an EMBL/GenBank/DDBJ whole genome shotgun (WGS) entry which is preliminary data.</text>
</comment>
<dbReference type="RefSeq" id="WP_319954786.1">
    <property type="nucleotide sequence ID" value="NZ_JAXAVX010000007.1"/>
</dbReference>
<reference evidence="3 4" key="1">
    <citation type="submission" date="2023-11" db="EMBL/GenBank/DDBJ databases">
        <authorList>
            <person name="Xu M."/>
            <person name="Jiang T."/>
        </authorList>
    </citation>
    <scope>NUCLEOTIDE SEQUENCE [LARGE SCALE GENOMIC DNA]</scope>
    <source>
        <strain evidence="3 4">SD</strain>
    </source>
</reference>
<feature type="transmembrane region" description="Helical" evidence="2">
    <location>
        <begin position="20"/>
        <end position="40"/>
    </location>
</feature>
<feature type="region of interest" description="Disordered" evidence="1">
    <location>
        <begin position="53"/>
        <end position="73"/>
    </location>
</feature>
<sequence>MSPTALTLLAQADDGSPGYVVAAVIAATLVLLVYLAIIAFRVRGAAERLDALERRTAAPDEASSTPAREHETA</sequence>
<organism evidence="3 4">
    <name type="scientific">Patulibacter brassicae</name>
    <dbReference type="NCBI Taxonomy" id="1705717"/>
    <lineage>
        <taxon>Bacteria</taxon>
        <taxon>Bacillati</taxon>
        <taxon>Actinomycetota</taxon>
        <taxon>Thermoleophilia</taxon>
        <taxon>Solirubrobacterales</taxon>
        <taxon>Patulibacteraceae</taxon>
        <taxon>Patulibacter</taxon>
    </lineage>
</organism>